<name>A0A840FCD1_9ACTN</name>
<accession>A0A840FCD1</accession>
<evidence type="ECO:0000313" key="3">
    <source>
        <dbReference type="EMBL" id="MBB4137157.1"/>
    </source>
</evidence>
<protein>
    <recommendedName>
        <fullName evidence="2">Alpha/beta-hydrolase catalytic domain-containing protein</fullName>
    </recommendedName>
</protein>
<keyword evidence="1" id="KW-1133">Transmembrane helix</keyword>
<keyword evidence="4" id="KW-1185">Reference proteome</keyword>
<gene>
    <name evidence="3" type="ORF">BKA16_003709</name>
</gene>
<keyword evidence="1" id="KW-0472">Membrane</keyword>
<keyword evidence="1" id="KW-0812">Transmembrane</keyword>
<reference evidence="3 4" key="1">
    <citation type="submission" date="2020-08" db="EMBL/GenBank/DDBJ databases">
        <title>Sequencing the genomes of 1000 actinobacteria strains.</title>
        <authorList>
            <person name="Klenk H.-P."/>
        </authorList>
    </citation>
    <scope>NUCLEOTIDE SEQUENCE [LARGE SCALE GENOMIC DNA]</scope>
    <source>
        <strain evidence="3 4">DSM 45298</strain>
    </source>
</reference>
<dbReference type="RefSeq" id="WP_183372048.1">
    <property type="nucleotide sequence ID" value="NZ_BAABHL010000126.1"/>
</dbReference>
<dbReference type="Pfam" id="PF10081">
    <property type="entry name" value="Abhydrolase_9"/>
    <property type="match status" value="2"/>
</dbReference>
<evidence type="ECO:0000313" key="4">
    <source>
        <dbReference type="Proteomes" id="UP000551501"/>
    </source>
</evidence>
<dbReference type="AlphaFoldDB" id="A0A840FCD1"/>
<comment type="caution">
    <text evidence="3">The sequence shown here is derived from an EMBL/GenBank/DDBJ whole genome shotgun (WGS) entry which is preliminary data.</text>
</comment>
<dbReference type="Proteomes" id="UP000551501">
    <property type="component" value="Unassembled WGS sequence"/>
</dbReference>
<feature type="transmembrane region" description="Helical" evidence="1">
    <location>
        <begin position="62"/>
        <end position="82"/>
    </location>
</feature>
<feature type="domain" description="Alpha/beta-hydrolase catalytic" evidence="2">
    <location>
        <begin position="159"/>
        <end position="291"/>
    </location>
</feature>
<dbReference type="InterPro" id="IPR027787">
    <property type="entry name" value="Alpha/beta-hydrolase_catalytic"/>
</dbReference>
<evidence type="ECO:0000259" key="2">
    <source>
        <dbReference type="Pfam" id="PF10081"/>
    </source>
</evidence>
<feature type="transmembrane region" description="Helical" evidence="1">
    <location>
        <begin position="30"/>
        <end position="50"/>
    </location>
</feature>
<evidence type="ECO:0000256" key="1">
    <source>
        <dbReference type="SAM" id="Phobius"/>
    </source>
</evidence>
<sequence length="394" mass="39766">MSARVSRAVIVGGLAGWATALAPGALPHPAPLVAAAGTLLMLAGMAVGRLVGRRARAATAEFAIGAGLVAGALLVAALWWQTQVAATVSAAAPGPGWVAVAGGVPLAVAAAVVVVPRRVWAAGALVVAAIVGPTAQANAAPDVPTSELLTYSRLDDRGFDARAEALVDAWAAAGGAGQDAVVVGVPTGSGWLDSAAVDGFDRRFRGSVRFVSMQYSQVPSWQAYVRSSDGATRSAIAVVRALDHRLHDGGRRPAVYLYGQSLGAIGADAARAWAQRNDVDIAGTVVSGAPAGTIEALPGCARRVSIANATDPVAEFSASLLWRPADDDGTRTVGVEPSIRVPWTPVVSLFGAALDLAVSLNGPVGTGHHYGVEQGLAVAQMPRGCQPTGPRAAS</sequence>
<feature type="domain" description="Alpha/beta-hydrolase catalytic" evidence="2">
    <location>
        <begin position="301"/>
        <end position="375"/>
    </location>
</feature>
<dbReference type="EMBL" id="JACIFP010000001">
    <property type="protein sequence ID" value="MBB4137157.1"/>
    <property type="molecule type" value="Genomic_DNA"/>
</dbReference>
<proteinExistence type="predicted"/>
<feature type="transmembrane region" description="Helical" evidence="1">
    <location>
        <begin position="94"/>
        <end position="115"/>
    </location>
</feature>
<organism evidence="3 4">
    <name type="scientific">Gordonia humi</name>
    <dbReference type="NCBI Taxonomy" id="686429"/>
    <lineage>
        <taxon>Bacteria</taxon>
        <taxon>Bacillati</taxon>
        <taxon>Actinomycetota</taxon>
        <taxon>Actinomycetes</taxon>
        <taxon>Mycobacteriales</taxon>
        <taxon>Gordoniaceae</taxon>
        <taxon>Gordonia</taxon>
    </lineage>
</organism>